<dbReference type="EMBL" id="JRNS01000100">
    <property type="protein sequence ID" value="KGF55445.1"/>
    <property type="molecule type" value="Genomic_DNA"/>
</dbReference>
<dbReference type="PANTHER" id="PTHR33498">
    <property type="entry name" value="TRANSPOSASE FOR INSERTION SEQUENCE ELEMENT IS1557"/>
    <property type="match status" value="1"/>
</dbReference>
<sequence length="362" mass="42168">MDSETITAHQIGYTYMINSSTFAKRYKDTLSDFDTWEQKGHASEWILIPQNAGKEQGIDETSLQGELYTIVHNKDAHGRKGAIMAVVKGTNPADVLKVLMQLPADKREMVENITMDLSDCMRAIAREAFPKATVIRDCFHVVKRGGEGCEEIRLRLKREAVKDMNRQKAEFRKHLEDLAVQRKAYRERMRKKHGKNWKKSKRGRKPKRLNSRFEPKRLENGETIIEALTRCRKQLSMSREKWSATQEKRAKILFARFPKLEEAYNLVNSLRAIFKNKKLTKETAEQKFKEWYKKVAACTLREVKAVRDTIRFYEDEILNYFDGRKTNASAESLNSKIKCFRAQVKGVKDIPFFMYRLATVLG</sequence>
<evidence type="ECO:0000256" key="2">
    <source>
        <dbReference type="SAM" id="MobiDB-lite"/>
    </source>
</evidence>
<dbReference type="InterPro" id="IPR002560">
    <property type="entry name" value="Transposase_DDE"/>
</dbReference>
<gene>
    <name evidence="4" type="ORF">HMPREF0661_01465</name>
</gene>
<evidence type="ECO:0000313" key="5">
    <source>
        <dbReference type="Proteomes" id="UP000029578"/>
    </source>
</evidence>
<dbReference type="Pfam" id="PF01610">
    <property type="entry name" value="DDE_Tnp_ISL3"/>
    <property type="match status" value="1"/>
</dbReference>
<evidence type="ECO:0000259" key="3">
    <source>
        <dbReference type="Pfam" id="PF01610"/>
    </source>
</evidence>
<dbReference type="AlphaFoldDB" id="A0A096B8S1"/>
<dbReference type="PANTHER" id="PTHR33498:SF1">
    <property type="entry name" value="TRANSPOSASE FOR INSERTION SEQUENCE ELEMENT IS1557"/>
    <property type="match status" value="1"/>
</dbReference>
<name>A0A096B8S1_9BACT</name>
<keyword evidence="1" id="KW-0175">Coiled coil</keyword>
<comment type="caution">
    <text evidence="4">The sequence shown here is derived from an EMBL/GenBank/DDBJ whole genome shotgun (WGS) entry which is preliminary data.</text>
</comment>
<feature type="domain" description="Transposase IS204/IS1001/IS1096/IS1165 DDE" evidence="3">
    <location>
        <begin position="57"/>
        <end position="356"/>
    </location>
</feature>
<dbReference type="RefSeq" id="WP_036861954.1">
    <property type="nucleotide sequence ID" value="NZ_JRNS01000100.1"/>
</dbReference>
<feature type="region of interest" description="Disordered" evidence="2">
    <location>
        <begin position="189"/>
        <end position="210"/>
    </location>
</feature>
<accession>A0A096B8S1</accession>
<proteinExistence type="predicted"/>
<organism evidence="4 5">
    <name type="scientific">Prevotella melaninogenica DNF00666</name>
    <dbReference type="NCBI Taxonomy" id="1401073"/>
    <lineage>
        <taxon>Bacteria</taxon>
        <taxon>Pseudomonadati</taxon>
        <taxon>Bacteroidota</taxon>
        <taxon>Bacteroidia</taxon>
        <taxon>Bacteroidales</taxon>
        <taxon>Prevotellaceae</taxon>
        <taxon>Prevotella</taxon>
    </lineage>
</organism>
<protein>
    <recommendedName>
        <fullName evidence="3">Transposase IS204/IS1001/IS1096/IS1165 DDE domain-containing protein</fullName>
    </recommendedName>
</protein>
<dbReference type="InterPro" id="IPR047951">
    <property type="entry name" value="Transpos_ISL3"/>
</dbReference>
<evidence type="ECO:0000313" key="4">
    <source>
        <dbReference type="EMBL" id="KGF55445.1"/>
    </source>
</evidence>
<evidence type="ECO:0000256" key="1">
    <source>
        <dbReference type="SAM" id="Coils"/>
    </source>
</evidence>
<dbReference type="Proteomes" id="UP000029578">
    <property type="component" value="Unassembled WGS sequence"/>
</dbReference>
<reference evidence="4 5" key="1">
    <citation type="submission" date="2014-07" db="EMBL/GenBank/DDBJ databases">
        <authorList>
            <person name="McCorrison J."/>
            <person name="Sanka R."/>
            <person name="Torralba M."/>
            <person name="Gillis M."/>
            <person name="Haft D.H."/>
            <person name="Methe B."/>
            <person name="Sutton G."/>
            <person name="Nelson K.E."/>
        </authorList>
    </citation>
    <scope>NUCLEOTIDE SEQUENCE [LARGE SCALE GENOMIC DNA]</scope>
    <source>
        <strain evidence="4 5">DNF00666</strain>
    </source>
</reference>
<feature type="coiled-coil region" evidence="1">
    <location>
        <begin position="161"/>
        <end position="188"/>
    </location>
</feature>